<dbReference type="PANTHER" id="PTHR34293:SF1">
    <property type="entry name" value="HTH-TYPE TRANSCRIPTIONAL REGULATOR TRMBL2"/>
    <property type="match status" value="1"/>
</dbReference>
<evidence type="ECO:0000313" key="2">
    <source>
        <dbReference type="EMBL" id="AEV28147.1"/>
    </source>
</evidence>
<dbReference type="InterPro" id="IPR051797">
    <property type="entry name" value="TrmB-like"/>
</dbReference>
<dbReference type="PANTHER" id="PTHR34293">
    <property type="entry name" value="HTH-TYPE TRANSCRIPTIONAL REGULATOR TRMBL2"/>
    <property type="match status" value="1"/>
</dbReference>
<dbReference type="InterPro" id="IPR002831">
    <property type="entry name" value="Tscrpt_reg_TrmB_N"/>
</dbReference>
<evidence type="ECO:0000259" key="1">
    <source>
        <dbReference type="Pfam" id="PF01978"/>
    </source>
</evidence>
<dbReference type="RefSeq" id="WP_014268996.1">
    <property type="nucleotide sequence ID" value="NC_016633.1"/>
</dbReference>
<dbReference type="STRING" id="158190.SpiGrapes_0287"/>
<dbReference type="eggNOG" id="COG1378">
    <property type="taxonomic scope" value="Bacteria"/>
</dbReference>
<dbReference type="EMBL" id="CP003155">
    <property type="protein sequence ID" value="AEV28147.1"/>
    <property type="molecule type" value="Genomic_DNA"/>
</dbReference>
<gene>
    <name evidence="2" type="ordered locus">SpiGrapes_0287</name>
</gene>
<protein>
    <submittedName>
        <fullName evidence="2">Putative transcriptional regulator</fullName>
    </submittedName>
</protein>
<dbReference type="HOGENOM" id="CLU_072493_1_0_12"/>
<dbReference type="Gene3D" id="1.10.10.10">
    <property type="entry name" value="Winged helix-like DNA-binding domain superfamily/Winged helix DNA-binding domain"/>
    <property type="match status" value="1"/>
</dbReference>
<dbReference type="InterPro" id="IPR036390">
    <property type="entry name" value="WH_DNA-bd_sf"/>
</dbReference>
<dbReference type="OrthoDB" id="1493540at2"/>
<dbReference type="Proteomes" id="UP000005632">
    <property type="component" value="Chromosome"/>
</dbReference>
<organism evidence="2 3">
    <name type="scientific">Sphaerochaeta pleomorpha (strain ATCC BAA-1885 / DSM 22778 / Grapes)</name>
    <dbReference type="NCBI Taxonomy" id="158190"/>
    <lineage>
        <taxon>Bacteria</taxon>
        <taxon>Pseudomonadati</taxon>
        <taxon>Spirochaetota</taxon>
        <taxon>Spirochaetia</taxon>
        <taxon>Spirochaetales</taxon>
        <taxon>Sphaerochaetaceae</taxon>
        <taxon>Sphaerochaeta</taxon>
    </lineage>
</organism>
<name>G8QUX1_SPHPG</name>
<keyword evidence="3" id="KW-1185">Reference proteome</keyword>
<dbReference type="KEGG" id="sgp:SpiGrapes_0287"/>
<dbReference type="InterPro" id="IPR036388">
    <property type="entry name" value="WH-like_DNA-bd_sf"/>
</dbReference>
<feature type="domain" description="Transcription regulator TrmB N-terminal" evidence="1">
    <location>
        <begin position="8"/>
        <end position="74"/>
    </location>
</feature>
<evidence type="ECO:0000313" key="3">
    <source>
        <dbReference type="Proteomes" id="UP000005632"/>
    </source>
</evidence>
<reference evidence="2 3" key="1">
    <citation type="submission" date="2011-11" db="EMBL/GenBank/DDBJ databases">
        <title>Complete sequence of Spirochaeta sp. grapes.</title>
        <authorList>
            <consortium name="US DOE Joint Genome Institute"/>
            <person name="Lucas S."/>
            <person name="Han J."/>
            <person name="Lapidus A."/>
            <person name="Cheng J.-F."/>
            <person name="Goodwin L."/>
            <person name="Pitluck S."/>
            <person name="Peters L."/>
            <person name="Ovchinnikova G."/>
            <person name="Munk A.C."/>
            <person name="Detter J.C."/>
            <person name="Han C."/>
            <person name="Tapia R."/>
            <person name="Land M."/>
            <person name="Hauser L."/>
            <person name="Kyrpides N."/>
            <person name="Ivanova N."/>
            <person name="Pagani I."/>
            <person name="Ritalahtilisa K."/>
            <person name="Loeffler F."/>
            <person name="Woyke T."/>
        </authorList>
    </citation>
    <scope>NUCLEOTIDE SEQUENCE [LARGE SCALE GENOMIC DNA]</scope>
    <source>
        <strain evidence="3">ATCC BAA-1885 / DSM 22778 / Grapes</strain>
    </source>
</reference>
<dbReference type="Pfam" id="PF01978">
    <property type="entry name" value="TrmB"/>
    <property type="match status" value="1"/>
</dbReference>
<dbReference type="AlphaFoldDB" id="G8QUX1"/>
<dbReference type="SUPFAM" id="SSF46785">
    <property type="entry name" value="Winged helix' DNA-binding domain"/>
    <property type="match status" value="1"/>
</dbReference>
<dbReference type="CDD" id="cd09124">
    <property type="entry name" value="PLDc_like_TrmB_middle"/>
    <property type="match status" value="1"/>
</dbReference>
<sequence length="269" mass="30683">MDTNLENLSGLGFTPLEANMYITLLKEGEMSGYKLAKAIGISRSSVYAALEGMYKKGLVSKVKDEVSSYIAMNPSVLCKQLKHTFIANADEAEQQLMGLYEDKREERFTNLHGFDSIVTSVREMLLSSYKEVYLNTDFDLNLFRSEFMILQGRKVRIIVFSFASLDTKDLDIELYSHDDTACEGEKPSRIMLVVDCDKALVADTYKKRGTWLGTVTNNALFVSIVAEHIHHDIYLYKLKRQKGSEVVDETMKIDTILERRYHATEPNEQ</sequence>
<proteinExistence type="predicted"/>
<accession>G8QUX1</accession>